<proteinExistence type="inferred from homology"/>
<sequence length="123" mass="13436">MWGHSLAGLFVLHALYAGDGWFTDFVAASPSLCWGQCALLGEPERCFLARGLRGAARLWLWLCLGGAERAWQLAARLSATPGLAVHYREFPALHHVAVFQAALRAALREVIGPRARGEGKRRG</sequence>
<evidence type="ECO:0000313" key="4">
    <source>
        <dbReference type="Proteomes" id="UP001199206"/>
    </source>
</evidence>
<evidence type="ECO:0000313" key="3">
    <source>
        <dbReference type="EMBL" id="MCC4622012.1"/>
    </source>
</evidence>
<dbReference type="EMBL" id="JAJGQJ010000063">
    <property type="protein sequence ID" value="MCC4622012.1"/>
    <property type="molecule type" value="Genomic_DNA"/>
</dbReference>
<accession>A0ABS8HMT2</accession>
<evidence type="ECO:0000256" key="2">
    <source>
        <dbReference type="ARBA" id="ARBA00022801"/>
    </source>
</evidence>
<keyword evidence="2" id="KW-0378">Hydrolase</keyword>
<evidence type="ECO:0000256" key="1">
    <source>
        <dbReference type="ARBA" id="ARBA00005622"/>
    </source>
</evidence>
<protein>
    <submittedName>
        <fullName evidence="3">Uncharacterized protein</fullName>
    </submittedName>
</protein>
<gene>
    <name evidence="3" type="ORF">LL965_18835</name>
</gene>
<dbReference type="PANTHER" id="PTHR40841">
    <property type="entry name" value="SIDEROPHORE TRIACETYLFUSARININE C ESTERASE"/>
    <property type="match status" value="1"/>
</dbReference>
<dbReference type="InterPro" id="IPR052558">
    <property type="entry name" value="Siderophore_Hydrolase_D"/>
</dbReference>
<dbReference type="PANTHER" id="PTHR40841:SF2">
    <property type="entry name" value="SIDEROPHORE-DEGRADING ESTERASE (EUROFUNG)"/>
    <property type="match status" value="1"/>
</dbReference>
<dbReference type="RefSeq" id="WP_200859708.1">
    <property type="nucleotide sequence ID" value="NZ_CAWLZN010000001.1"/>
</dbReference>
<dbReference type="Gene3D" id="3.40.50.1820">
    <property type="entry name" value="alpha/beta hydrolase"/>
    <property type="match status" value="1"/>
</dbReference>
<dbReference type="SUPFAM" id="SSF53474">
    <property type="entry name" value="alpha/beta-Hydrolases"/>
    <property type="match status" value="1"/>
</dbReference>
<organism evidence="3 4">
    <name type="scientific">Xanthomonas cassavae CFBP 4642</name>
    <dbReference type="NCBI Taxonomy" id="1219375"/>
    <lineage>
        <taxon>Bacteria</taxon>
        <taxon>Pseudomonadati</taxon>
        <taxon>Pseudomonadota</taxon>
        <taxon>Gammaproteobacteria</taxon>
        <taxon>Lysobacterales</taxon>
        <taxon>Lysobacteraceae</taxon>
        <taxon>Xanthomonas</taxon>
    </lineage>
</organism>
<comment type="caution">
    <text evidence="3">The sequence shown here is derived from an EMBL/GenBank/DDBJ whole genome shotgun (WGS) entry which is preliminary data.</text>
</comment>
<dbReference type="Proteomes" id="UP001199206">
    <property type="component" value="Unassembled WGS sequence"/>
</dbReference>
<name>A0ABS8HMT2_9XANT</name>
<comment type="similarity">
    <text evidence="1">Belongs to the esterase D family.</text>
</comment>
<keyword evidence="4" id="KW-1185">Reference proteome</keyword>
<dbReference type="InterPro" id="IPR029058">
    <property type="entry name" value="AB_hydrolase_fold"/>
</dbReference>
<reference evidence="3 4" key="1">
    <citation type="submission" date="2021-10" db="EMBL/GenBank/DDBJ databases">
        <title>Genome sequencing of Xanthomonas strains from NCPPB.</title>
        <authorList>
            <person name="Hussein R."/>
            <person name="Harrison J."/>
            <person name="Studholme D.J."/>
            <person name="Vicente J."/>
            <person name="Grant M."/>
        </authorList>
    </citation>
    <scope>NUCLEOTIDE SEQUENCE [LARGE SCALE GENOMIC DNA]</scope>
    <source>
        <strain evidence="3 4">NCPPB 101</strain>
    </source>
</reference>